<evidence type="ECO:0000313" key="3">
    <source>
        <dbReference type="Proteomes" id="UP000596661"/>
    </source>
</evidence>
<name>A0A803NU48_CANSA</name>
<dbReference type="Gramene" id="evm.model.02.1569">
    <property type="protein sequence ID" value="cds.evm.model.02.1569"/>
    <property type="gene ID" value="evm.TU.02.1569"/>
</dbReference>
<accession>A0A803NU48</accession>
<dbReference type="EMBL" id="UZAU01000206">
    <property type="status" value="NOT_ANNOTATED_CDS"/>
    <property type="molecule type" value="Genomic_DNA"/>
</dbReference>
<protein>
    <recommendedName>
        <fullName evidence="4">Retrotransposon Copia-like N-terminal domain-containing protein</fullName>
    </recommendedName>
</protein>
<feature type="compositionally biased region" description="Polar residues" evidence="1">
    <location>
        <begin position="24"/>
        <end position="34"/>
    </location>
</feature>
<keyword evidence="3" id="KW-1185">Reference proteome</keyword>
<evidence type="ECO:0000256" key="1">
    <source>
        <dbReference type="SAM" id="MobiDB-lite"/>
    </source>
</evidence>
<dbReference type="AlphaFoldDB" id="A0A803NU48"/>
<organism evidence="2 3">
    <name type="scientific">Cannabis sativa</name>
    <name type="common">Hemp</name>
    <name type="synonym">Marijuana</name>
    <dbReference type="NCBI Taxonomy" id="3483"/>
    <lineage>
        <taxon>Eukaryota</taxon>
        <taxon>Viridiplantae</taxon>
        <taxon>Streptophyta</taxon>
        <taxon>Embryophyta</taxon>
        <taxon>Tracheophyta</taxon>
        <taxon>Spermatophyta</taxon>
        <taxon>Magnoliopsida</taxon>
        <taxon>eudicotyledons</taxon>
        <taxon>Gunneridae</taxon>
        <taxon>Pentapetalae</taxon>
        <taxon>rosids</taxon>
        <taxon>fabids</taxon>
        <taxon>Rosales</taxon>
        <taxon>Cannabaceae</taxon>
        <taxon>Cannabis</taxon>
    </lineage>
</organism>
<evidence type="ECO:0000313" key="2">
    <source>
        <dbReference type="EnsemblPlants" id="cds.evm.model.02.1569"/>
    </source>
</evidence>
<feature type="region of interest" description="Disordered" evidence="1">
    <location>
        <begin position="24"/>
        <end position="45"/>
    </location>
</feature>
<reference evidence="2" key="1">
    <citation type="submission" date="2018-11" db="EMBL/GenBank/DDBJ databases">
        <authorList>
            <person name="Grassa J C."/>
        </authorList>
    </citation>
    <scope>NUCLEOTIDE SEQUENCE [LARGE SCALE GENOMIC DNA]</scope>
</reference>
<dbReference type="Proteomes" id="UP000596661">
    <property type="component" value="Chromosome 2"/>
</dbReference>
<reference evidence="2" key="2">
    <citation type="submission" date="2021-03" db="UniProtKB">
        <authorList>
            <consortium name="EnsemblPlants"/>
        </authorList>
    </citation>
    <scope>IDENTIFICATION</scope>
</reference>
<dbReference type="EnsemblPlants" id="evm.model.02.1569">
    <property type="protein sequence ID" value="cds.evm.model.02.1569"/>
    <property type="gene ID" value="evm.TU.02.1569"/>
</dbReference>
<proteinExistence type="predicted"/>
<sequence>MSRRNFNMVSEHYPPLMVNVITSNLSNQHTTDPGSANGKGKDSNKSSTVFFNHSLSMKLNNHNFLLWKQHVMAAIRGNRLLHYIQGVAPPPKFLSDARSSLEHFKCC</sequence>
<evidence type="ECO:0008006" key="4">
    <source>
        <dbReference type="Google" id="ProtNLM"/>
    </source>
</evidence>